<reference evidence="3 5" key="1">
    <citation type="journal article" date="2011" name="Nature">
        <title>The Medicago genome provides insight into the evolution of rhizobial symbioses.</title>
        <authorList>
            <person name="Young N.D."/>
            <person name="Debelle F."/>
            <person name="Oldroyd G.E."/>
            <person name="Geurts R."/>
            <person name="Cannon S.B."/>
            <person name="Udvardi M.K."/>
            <person name="Benedito V.A."/>
            <person name="Mayer K.F."/>
            <person name="Gouzy J."/>
            <person name="Schoof H."/>
            <person name="Van de Peer Y."/>
            <person name="Proost S."/>
            <person name="Cook D.R."/>
            <person name="Meyers B.C."/>
            <person name="Spannagl M."/>
            <person name="Cheung F."/>
            <person name="De Mita S."/>
            <person name="Krishnakumar V."/>
            <person name="Gundlach H."/>
            <person name="Zhou S."/>
            <person name="Mudge J."/>
            <person name="Bharti A.K."/>
            <person name="Murray J.D."/>
            <person name="Naoumkina M.A."/>
            <person name="Rosen B."/>
            <person name="Silverstein K.A."/>
            <person name="Tang H."/>
            <person name="Rombauts S."/>
            <person name="Zhao P.X."/>
            <person name="Zhou P."/>
            <person name="Barbe V."/>
            <person name="Bardou P."/>
            <person name="Bechner M."/>
            <person name="Bellec A."/>
            <person name="Berger A."/>
            <person name="Berges H."/>
            <person name="Bidwell S."/>
            <person name="Bisseling T."/>
            <person name="Choisne N."/>
            <person name="Couloux A."/>
            <person name="Denny R."/>
            <person name="Deshpande S."/>
            <person name="Dai X."/>
            <person name="Doyle J.J."/>
            <person name="Dudez A.M."/>
            <person name="Farmer A.D."/>
            <person name="Fouteau S."/>
            <person name="Franken C."/>
            <person name="Gibelin C."/>
            <person name="Gish J."/>
            <person name="Goldstein S."/>
            <person name="Gonzalez A.J."/>
            <person name="Green P.J."/>
            <person name="Hallab A."/>
            <person name="Hartog M."/>
            <person name="Hua A."/>
            <person name="Humphray S.J."/>
            <person name="Jeong D.H."/>
            <person name="Jing Y."/>
            <person name="Jocker A."/>
            <person name="Kenton S.M."/>
            <person name="Kim D.J."/>
            <person name="Klee K."/>
            <person name="Lai H."/>
            <person name="Lang C."/>
            <person name="Lin S."/>
            <person name="Macmil S.L."/>
            <person name="Magdelenat G."/>
            <person name="Matthews L."/>
            <person name="McCorrison J."/>
            <person name="Monaghan E.L."/>
            <person name="Mun J.H."/>
            <person name="Najar F.Z."/>
            <person name="Nicholson C."/>
            <person name="Noirot C."/>
            <person name="O'Bleness M."/>
            <person name="Paule C.R."/>
            <person name="Poulain J."/>
            <person name="Prion F."/>
            <person name="Qin B."/>
            <person name="Qu C."/>
            <person name="Retzel E.F."/>
            <person name="Riddle C."/>
            <person name="Sallet E."/>
            <person name="Samain S."/>
            <person name="Samson N."/>
            <person name="Sanders I."/>
            <person name="Saurat O."/>
            <person name="Scarpelli C."/>
            <person name="Schiex T."/>
            <person name="Segurens B."/>
            <person name="Severin A.J."/>
            <person name="Sherrier D.J."/>
            <person name="Shi R."/>
            <person name="Sims S."/>
            <person name="Singer S.R."/>
            <person name="Sinharoy S."/>
            <person name="Sterck L."/>
            <person name="Viollet A."/>
            <person name="Wang B.B."/>
            <person name="Wang K."/>
            <person name="Wang M."/>
            <person name="Wang X."/>
            <person name="Warfsmann J."/>
            <person name="Weissenbach J."/>
            <person name="White D.D."/>
            <person name="White J.D."/>
            <person name="Wiley G.B."/>
            <person name="Wincker P."/>
            <person name="Xing Y."/>
            <person name="Yang L."/>
            <person name="Yao Z."/>
            <person name="Ying F."/>
            <person name="Zhai J."/>
            <person name="Zhou L."/>
            <person name="Zuber A."/>
            <person name="Denarie J."/>
            <person name="Dixon R.A."/>
            <person name="May G.D."/>
            <person name="Schwartz D.C."/>
            <person name="Rogers J."/>
            <person name="Quetier F."/>
            <person name="Town C.D."/>
            <person name="Roe B.A."/>
        </authorList>
    </citation>
    <scope>NUCLEOTIDE SEQUENCE [LARGE SCALE GENOMIC DNA]</scope>
    <source>
        <strain evidence="3">A17</strain>
        <strain evidence="4 5">cv. Jemalong A17</strain>
    </source>
</reference>
<dbReference type="EnsemblPlants" id="KEH33681">
    <property type="protein sequence ID" value="KEH33681"/>
    <property type="gene ID" value="MTR_3g450780"/>
</dbReference>
<dbReference type="EMBL" id="CM001219">
    <property type="protein sequence ID" value="KEH33681.1"/>
    <property type="molecule type" value="Genomic_DNA"/>
</dbReference>
<evidence type="ECO:0000313" key="4">
    <source>
        <dbReference type="EnsemblPlants" id="KEH33681"/>
    </source>
</evidence>
<keyword evidence="2" id="KW-0472">Membrane</keyword>
<accession>A0A072UW75</accession>
<protein>
    <submittedName>
        <fullName evidence="3">Transmembrane protein, putative</fullName>
    </submittedName>
</protein>
<reference evidence="3 5" key="2">
    <citation type="journal article" date="2014" name="BMC Genomics">
        <title>An improved genome release (version Mt4.0) for the model legume Medicago truncatula.</title>
        <authorList>
            <person name="Tang H."/>
            <person name="Krishnakumar V."/>
            <person name="Bidwell S."/>
            <person name="Rosen B."/>
            <person name="Chan A."/>
            <person name="Zhou S."/>
            <person name="Gentzbittel L."/>
            <person name="Childs K.L."/>
            <person name="Yandell M."/>
            <person name="Gundlach H."/>
            <person name="Mayer K.F."/>
            <person name="Schwartz D.C."/>
            <person name="Town C.D."/>
        </authorList>
    </citation>
    <scope>GENOME REANNOTATION</scope>
    <source>
        <strain evidence="3">A17</strain>
        <strain evidence="4 5">cv. Jemalong A17</strain>
    </source>
</reference>
<keyword evidence="5" id="KW-1185">Reference proteome</keyword>
<evidence type="ECO:0000256" key="1">
    <source>
        <dbReference type="SAM" id="MobiDB-lite"/>
    </source>
</evidence>
<feature type="transmembrane region" description="Helical" evidence="2">
    <location>
        <begin position="34"/>
        <end position="56"/>
    </location>
</feature>
<gene>
    <name evidence="3" type="ordered locus">MTR_3g450780</name>
</gene>
<name>A0A072UW75_MEDTR</name>
<dbReference type="AlphaFoldDB" id="A0A072UW75"/>
<sequence length="258" mass="28527">MAMFLFVGVSLAFRGLSVDVLFWLGWGCCCACQLVLRLAARLFVLFFSLRAVTLCVKGVEFHKSGSSTFIAKGKGEHVYFLVSFTKLILYGIIYSLDKLSAWAALAIRARAALAIRGIISSPHSLPCAFCVVVVEDSKHLFFNCTPVKNVWRNVFDSLGLENTNHDDVWKHFLFGNLAKSHKEHNPRQPHMGNNLPLFKGVVIFVQLFVTIFILSGFAFASSSQCSPSPASISKSIPSKTASPNGLEDDVPPKKLFHR</sequence>
<keyword evidence="2 3" id="KW-0812">Transmembrane</keyword>
<evidence type="ECO:0000313" key="5">
    <source>
        <dbReference type="Proteomes" id="UP000002051"/>
    </source>
</evidence>
<dbReference type="HOGENOM" id="CLU_1079139_0_0_1"/>
<feature type="transmembrane region" description="Helical" evidence="2">
    <location>
        <begin position="197"/>
        <end position="220"/>
    </location>
</feature>
<evidence type="ECO:0000313" key="3">
    <source>
        <dbReference type="EMBL" id="KEH33681.1"/>
    </source>
</evidence>
<organism evidence="3 5">
    <name type="scientific">Medicago truncatula</name>
    <name type="common">Barrel medic</name>
    <name type="synonym">Medicago tribuloides</name>
    <dbReference type="NCBI Taxonomy" id="3880"/>
    <lineage>
        <taxon>Eukaryota</taxon>
        <taxon>Viridiplantae</taxon>
        <taxon>Streptophyta</taxon>
        <taxon>Embryophyta</taxon>
        <taxon>Tracheophyta</taxon>
        <taxon>Spermatophyta</taxon>
        <taxon>Magnoliopsida</taxon>
        <taxon>eudicotyledons</taxon>
        <taxon>Gunneridae</taxon>
        <taxon>Pentapetalae</taxon>
        <taxon>rosids</taxon>
        <taxon>fabids</taxon>
        <taxon>Fabales</taxon>
        <taxon>Fabaceae</taxon>
        <taxon>Papilionoideae</taxon>
        <taxon>50 kb inversion clade</taxon>
        <taxon>NPAAA clade</taxon>
        <taxon>Hologalegina</taxon>
        <taxon>IRL clade</taxon>
        <taxon>Trifolieae</taxon>
        <taxon>Medicago</taxon>
    </lineage>
</organism>
<proteinExistence type="predicted"/>
<feature type="compositionally biased region" description="Low complexity" evidence="1">
    <location>
        <begin position="226"/>
        <end position="243"/>
    </location>
</feature>
<feature type="region of interest" description="Disordered" evidence="1">
    <location>
        <begin position="226"/>
        <end position="258"/>
    </location>
</feature>
<feature type="transmembrane region" description="Helical" evidence="2">
    <location>
        <begin position="77"/>
        <end position="96"/>
    </location>
</feature>
<evidence type="ECO:0000256" key="2">
    <source>
        <dbReference type="SAM" id="Phobius"/>
    </source>
</evidence>
<keyword evidence="2" id="KW-1133">Transmembrane helix</keyword>
<dbReference type="Proteomes" id="UP000002051">
    <property type="component" value="Chromosome 3"/>
</dbReference>
<reference evidence="4" key="3">
    <citation type="submission" date="2015-04" db="UniProtKB">
        <authorList>
            <consortium name="EnsemblPlants"/>
        </authorList>
    </citation>
    <scope>IDENTIFICATION</scope>
    <source>
        <strain evidence="4">cv. Jemalong A17</strain>
    </source>
</reference>